<dbReference type="InterPro" id="IPR003661">
    <property type="entry name" value="HisK_dim/P_dom"/>
</dbReference>
<feature type="transmembrane region" description="Helical" evidence="10">
    <location>
        <begin position="305"/>
        <end position="325"/>
    </location>
</feature>
<dbReference type="Gene3D" id="2.60.120.260">
    <property type="entry name" value="Galactose-binding domain-like"/>
    <property type="match status" value="1"/>
</dbReference>
<keyword evidence="10" id="KW-1133">Transmembrane helix</keyword>
<dbReference type="InterPro" id="IPR011623">
    <property type="entry name" value="7TMR_DISM_rcpt_extracell_dom1"/>
</dbReference>
<feature type="transmembrane region" description="Helical" evidence="10">
    <location>
        <begin position="274"/>
        <end position="293"/>
    </location>
</feature>
<dbReference type="RefSeq" id="WP_379928473.1">
    <property type="nucleotide sequence ID" value="NZ_JBHUMM010000008.1"/>
</dbReference>
<dbReference type="InterPro" id="IPR005467">
    <property type="entry name" value="His_kinase_dom"/>
</dbReference>
<feature type="transmembrane region" description="Helical" evidence="10">
    <location>
        <begin position="211"/>
        <end position="230"/>
    </location>
</feature>
<evidence type="ECO:0000313" key="13">
    <source>
        <dbReference type="Proteomes" id="UP001597497"/>
    </source>
</evidence>
<dbReference type="PRINTS" id="PR00344">
    <property type="entry name" value="BCTRLSENSOR"/>
</dbReference>
<dbReference type="GO" id="GO:0016301">
    <property type="term" value="F:kinase activity"/>
    <property type="evidence" value="ECO:0007669"/>
    <property type="project" value="UniProtKB-KW"/>
</dbReference>
<dbReference type="PANTHER" id="PTHR43711:SF1">
    <property type="entry name" value="HISTIDINE KINASE 1"/>
    <property type="match status" value="1"/>
</dbReference>
<dbReference type="SUPFAM" id="SSF55874">
    <property type="entry name" value="ATPase domain of HSP90 chaperone/DNA topoisomerase II/histidine kinase"/>
    <property type="match status" value="1"/>
</dbReference>
<dbReference type="InterPro" id="IPR036097">
    <property type="entry name" value="HisK_dim/P_sf"/>
</dbReference>
<protein>
    <recommendedName>
        <fullName evidence="2">histidine kinase</fullName>
        <ecNumber evidence="2">2.7.13.3</ecNumber>
    </recommendedName>
</protein>
<name>A0ABW5R7R6_9BACL</name>
<comment type="caution">
    <text evidence="12">The sequence shown here is derived from an EMBL/GenBank/DDBJ whole genome shotgun (WGS) entry which is preliminary data.</text>
</comment>
<keyword evidence="5" id="KW-0547">Nucleotide-binding</keyword>
<keyword evidence="6 12" id="KW-0418">Kinase</keyword>
<dbReference type="SMART" id="SM00388">
    <property type="entry name" value="HisKA"/>
    <property type="match status" value="1"/>
</dbReference>
<dbReference type="InterPro" id="IPR036890">
    <property type="entry name" value="HATPase_C_sf"/>
</dbReference>
<feature type="coiled-coil region" evidence="9">
    <location>
        <begin position="412"/>
        <end position="439"/>
    </location>
</feature>
<dbReference type="Gene3D" id="1.10.287.130">
    <property type="match status" value="1"/>
</dbReference>
<keyword evidence="10" id="KW-0472">Membrane</keyword>
<accession>A0ABW5R7R6</accession>
<sequence length="694" mass="79447">MSMKRTFQFITSVGMVVLVMAVIGSAMLMTHDDMPAADDGVLDIREWDFHADGHVNMAGEWSFYGEELLRADTLSERAAQPERIEVPKSWNQQELNGIDQGYGYGTYRLQLLLPEAGVKYGLKIPSMSTSYRLYVEDQLVAGAGAIGTSRADTTPHYIPRIGFFIPPSSQVEVIIQTANYEHVRGGLWLPVQLGLYEELLRADKRALGLDLFFYGALMIIGVYHLILYGFRRKDPSTMWFGAFCLLQALRTILVGENFFMQMFPGVQWDVYLRLDYLTFYVALPLGVTFAYSLFPEEMSRKVLRLSQSVGVGFGLFVLTAPPRVFTAWNWLYQWLTVLTCLYVLMVLIIAIRRRREGARLQFVWALFYIATVYLDILYYHEFFATGEFASLGLFVGMGTQSLIIARRFSRAFEKVESMSAELKQMNDGLERKVEKRTEELAMVEYSRRQLISNISHDLKTPITLIAGYVEALQNGVVEEEDRKQKYLKVIETRVKSLHHLIEDLFELSKLEAGQTSFHFKRMTISAFRKQFAHRYELDVVDAGFVYKTNEQDTEPSIEDSFMVRVDAFRMDQVFTNLIHNALKFVSAKPGEVQLHMHAKLYEIPLLNDKQNIYGELQIEVEDNGQGIDAADMPYIFDRFYKQDKVRNSANDGRGLGLAIVKEIVERHQGRITVCTKHPQGTRFTITLPMTSATS</sequence>
<gene>
    <name evidence="12" type="ORF">ACFSUC_05440</name>
</gene>
<keyword evidence="10" id="KW-0812">Transmembrane</keyword>
<evidence type="ECO:0000256" key="2">
    <source>
        <dbReference type="ARBA" id="ARBA00012438"/>
    </source>
</evidence>
<dbReference type="PANTHER" id="PTHR43711">
    <property type="entry name" value="TWO-COMPONENT HISTIDINE KINASE"/>
    <property type="match status" value="1"/>
</dbReference>
<dbReference type="InterPro" id="IPR003594">
    <property type="entry name" value="HATPase_dom"/>
</dbReference>
<evidence type="ECO:0000256" key="6">
    <source>
        <dbReference type="ARBA" id="ARBA00022777"/>
    </source>
</evidence>
<feature type="transmembrane region" description="Helical" evidence="10">
    <location>
        <begin position="7"/>
        <end position="29"/>
    </location>
</feature>
<evidence type="ECO:0000256" key="10">
    <source>
        <dbReference type="SAM" id="Phobius"/>
    </source>
</evidence>
<feature type="transmembrane region" description="Helical" evidence="10">
    <location>
        <begin position="362"/>
        <end position="380"/>
    </location>
</feature>
<organism evidence="12 13">
    <name type="scientific">Marinicrinis sediminis</name>
    <dbReference type="NCBI Taxonomy" id="1652465"/>
    <lineage>
        <taxon>Bacteria</taxon>
        <taxon>Bacillati</taxon>
        <taxon>Bacillota</taxon>
        <taxon>Bacilli</taxon>
        <taxon>Bacillales</taxon>
        <taxon>Paenibacillaceae</taxon>
    </lineage>
</organism>
<keyword evidence="4" id="KW-0808">Transferase</keyword>
<evidence type="ECO:0000259" key="11">
    <source>
        <dbReference type="PROSITE" id="PS50109"/>
    </source>
</evidence>
<evidence type="ECO:0000256" key="5">
    <source>
        <dbReference type="ARBA" id="ARBA00022741"/>
    </source>
</evidence>
<dbReference type="InterPro" id="IPR050736">
    <property type="entry name" value="Sensor_HK_Regulatory"/>
</dbReference>
<keyword evidence="7" id="KW-0067">ATP-binding</keyword>
<dbReference type="EMBL" id="JBHUMM010000008">
    <property type="protein sequence ID" value="MFD2671043.1"/>
    <property type="molecule type" value="Genomic_DNA"/>
</dbReference>
<evidence type="ECO:0000256" key="8">
    <source>
        <dbReference type="ARBA" id="ARBA00023012"/>
    </source>
</evidence>
<evidence type="ECO:0000256" key="4">
    <source>
        <dbReference type="ARBA" id="ARBA00022679"/>
    </source>
</evidence>
<dbReference type="Pfam" id="PF02518">
    <property type="entry name" value="HATPase_c"/>
    <property type="match status" value="1"/>
</dbReference>
<evidence type="ECO:0000313" key="12">
    <source>
        <dbReference type="EMBL" id="MFD2671043.1"/>
    </source>
</evidence>
<dbReference type="SMART" id="SM00387">
    <property type="entry name" value="HATPase_c"/>
    <property type="match status" value="1"/>
</dbReference>
<feature type="transmembrane region" description="Helical" evidence="10">
    <location>
        <begin position="237"/>
        <end position="254"/>
    </location>
</feature>
<evidence type="ECO:0000256" key="9">
    <source>
        <dbReference type="SAM" id="Coils"/>
    </source>
</evidence>
<dbReference type="EC" id="2.7.13.3" evidence="2"/>
<feature type="transmembrane region" description="Helical" evidence="10">
    <location>
        <begin position="331"/>
        <end position="350"/>
    </location>
</feature>
<dbReference type="Pfam" id="PF07695">
    <property type="entry name" value="7TMR-DISM_7TM"/>
    <property type="match status" value="1"/>
</dbReference>
<dbReference type="InterPro" id="IPR004358">
    <property type="entry name" value="Sig_transdc_His_kin-like_C"/>
</dbReference>
<feature type="domain" description="Histidine kinase" evidence="11">
    <location>
        <begin position="453"/>
        <end position="691"/>
    </location>
</feature>
<dbReference type="Proteomes" id="UP001597497">
    <property type="component" value="Unassembled WGS sequence"/>
</dbReference>
<keyword evidence="8" id="KW-0902">Two-component regulatory system</keyword>
<evidence type="ECO:0000256" key="7">
    <source>
        <dbReference type="ARBA" id="ARBA00022840"/>
    </source>
</evidence>
<dbReference type="PROSITE" id="PS50109">
    <property type="entry name" value="HIS_KIN"/>
    <property type="match status" value="1"/>
</dbReference>
<keyword evidence="3" id="KW-0597">Phosphoprotein</keyword>
<dbReference type="Gene3D" id="3.30.565.10">
    <property type="entry name" value="Histidine kinase-like ATPase, C-terminal domain"/>
    <property type="match status" value="1"/>
</dbReference>
<proteinExistence type="predicted"/>
<dbReference type="SUPFAM" id="SSF47384">
    <property type="entry name" value="Homodimeric domain of signal transducing histidine kinase"/>
    <property type="match status" value="1"/>
</dbReference>
<dbReference type="CDD" id="cd00082">
    <property type="entry name" value="HisKA"/>
    <property type="match status" value="1"/>
</dbReference>
<reference evidence="13" key="1">
    <citation type="journal article" date="2019" name="Int. J. Syst. Evol. Microbiol.">
        <title>The Global Catalogue of Microorganisms (GCM) 10K type strain sequencing project: providing services to taxonomists for standard genome sequencing and annotation.</title>
        <authorList>
            <consortium name="The Broad Institute Genomics Platform"/>
            <consortium name="The Broad Institute Genome Sequencing Center for Infectious Disease"/>
            <person name="Wu L."/>
            <person name="Ma J."/>
        </authorList>
    </citation>
    <scope>NUCLEOTIDE SEQUENCE [LARGE SCALE GENOMIC DNA]</scope>
    <source>
        <strain evidence="13">KCTC 33676</strain>
    </source>
</reference>
<keyword evidence="13" id="KW-1185">Reference proteome</keyword>
<evidence type="ECO:0000256" key="1">
    <source>
        <dbReference type="ARBA" id="ARBA00000085"/>
    </source>
</evidence>
<dbReference type="CDD" id="cd00075">
    <property type="entry name" value="HATPase"/>
    <property type="match status" value="1"/>
</dbReference>
<dbReference type="Pfam" id="PF00512">
    <property type="entry name" value="HisKA"/>
    <property type="match status" value="1"/>
</dbReference>
<keyword evidence="9" id="KW-0175">Coiled coil</keyword>
<evidence type="ECO:0000256" key="3">
    <source>
        <dbReference type="ARBA" id="ARBA00022553"/>
    </source>
</evidence>
<comment type="catalytic activity">
    <reaction evidence="1">
        <text>ATP + protein L-histidine = ADP + protein N-phospho-L-histidine.</text>
        <dbReference type="EC" id="2.7.13.3"/>
    </reaction>
</comment>